<dbReference type="InterPro" id="IPR011989">
    <property type="entry name" value="ARM-like"/>
</dbReference>
<feature type="compositionally biased region" description="Basic and acidic residues" evidence="1">
    <location>
        <begin position="447"/>
        <end position="457"/>
    </location>
</feature>
<dbReference type="Gene3D" id="1.25.10.10">
    <property type="entry name" value="Leucine-rich Repeat Variant"/>
    <property type="match status" value="1"/>
</dbReference>
<sequence>MQNPPGSESAAVGAAPEEPTASAGPDSDWAAQLRLHADVLLQRVTSPLSDPANLRDRTRAAMSFQVSAFAVGSALTWKDKLRPLLNMIDSLDTMEPAGQVSYLCMLAGLANGMEEKEADRAAEAIFPRLKYMRSSPDFYGNYIKIGFAAAQLLEALVPRLSSELFYPPPASGRPNLSTRLIQTLTELRDNLEARFWTCRVLIAAVRDPRSPPVSTDHIDPLLSMLTHPYAGDVPFEFLSDVASVIQSAGEQTVANISARLFEIIKDEEQSRRIVENVYAVGKAYCGVLLVLLGRPMETMDDSDLTVTHALLDGMEIELWDGNAEAEAGRLIGALADGFKSAATAKRACDLLCARMKDTRNSAEESDFTEVAMGLARQACRLDRDGEEAPAWLDRLLEFSLDTESAEEDEEGEQQHPQTAQVDSEGDGQPGGPAAGEEEREEEGDPSEDLRDDSKENAPEGEEWMESQGNTLAVRCAALRALGNVLETLSPSEGGSARAQVHQRLFSLSQHPNTYIRLCSTAALVRGGAETLTQEEWEAVRDAALPFVGDPQWMYAEIAAEIVTRLSIRDPSLVGPALAACGSHVGLTVLLHTCQGFDISLRHSVPDVLPLLLESTTEQLRRLTEGEDSSWKPGVDALLRLLTLRILSRLVKGTKYPPLNSYLRLDGAW</sequence>
<feature type="region of interest" description="Disordered" evidence="1">
    <location>
        <begin position="1"/>
        <end position="27"/>
    </location>
</feature>
<feature type="compositionally biased region" description="Acidic residues" evidence="1">
    <location>
        <begin position="435"/>
        <end position="446"/>
    </location>
</feature>
<dbReference type="SUPFAM" id="SSF48371">
    <property type="entry name" value="ARM repeat"/>
    <property type="match status" value="1"/>
</dbReference>
<organism evidence="2">
    <name type="scientific">Chromera velia CCMP2878</name>
    <dbReference type="NCBI Taxonomy" id="1169474"/>
    <lineage>
        <taxon>Eukaryota</taxon>
        <taxon>Sar</taxon>
        <taxon>Alveolata</taxon>
        <taxon>Colpodellida</taxon>
        <taxon>Chromeraceae</taxon>
        <taxon>Chromera</taxon>
    </lineage>
</organism>
<accession>A0A0G4I9P5</accession>
<reference evidence="2" key="1">
    <citation type="submission" date="2014-11" db="EMBL/GenBank/DDBJ databases">
        <authorList>
            <person name="Otto D Thomas"/>
            <person name="Naeem Raeece"/>
        </authorList>
    </citation>
    <scope>NUCLEOTIDE SEQUENCE</scope>
</reference>
<feature type="region of interest" description="Disordered" evidence="1">
    <location>
        <begin position="402"/>
        <end position="465"/>
    </location>
</feature>
<dbReference type="AlphaFoldDB" id="A0A0G4I9P5"/>
<protein>
    <submittedName>
        <fullName evidence="2">Uncharacterized protein</fullName>
    </submittedName>
</protein>
<dbReference type="InterPro" id="IPR016024">
    <property type="entry name" value="ARM-type_fold"/>
</dbReference>
<evidence type="ECO:0000256" key="1">
    <source>
        <dbReference type="SAM" id="MobiDB-lite"/>
    </source>
</evidence>
<dbReference type="EMBL" id="CDMZ01005732">
    <property type="protein sequence ID" value="CEM53851.1"/>
    <property type="molecule type" value="Genomic_DNA"/>
</dbReference>
<dbReference type="VEuPathDB" id="CryptoDB:Cvel_2057"/>
<evidence type="ECO:0000313" key="2">
    <source>
        <dbReference type="EMBL" id="CEM53851.1"/>
    </source>
</evidence>
<gene>
    <name evidence="2" type="ORF">Cvel_2057</name>
</gene>
<proteinExistence type="predicted"/>
<name>A0A0G4I9P5_9ALVE</name>